<keyword evidence="4" id="KW-1185">Reference proteome</keyword>
<dbReference type="EMBL" id="CAJNNV010033331">
    <property type="protein sequence ID" value="CAE8643327.1"/>
    <property type="molecule type" value="Genomic_DNA"/>
</dbReference>
<evidence type="ECO:0000259" key="2">
    <source>
        <dbReference type="Pfam" id="PF00244"/>
    </source>
</evidence>
<dbReference type="PRINTS" id="PR00305">
    <property type="entry name" value="1433ZETA"/>
</dbReference>
<dbReference type="PANTHER" id="PTHR18860">
    <property type="entry name" value="14-3-3 PROTEIN"/>
    <property type="match status" value="1"/>
</dbReference>
<sequence>MGSGNLLLLKTRYFKDGGAGAQCSRVTWPRMPWAVSCDRTLYHASGGESKVFYQRMVSDFYRYIAKFTDGDEKAVSVENARKAYADAVVVAEKDLAVTHPIRLGLALDFPCSSTRCETRRMRSARWPARLSRMPSQSSTKLLRIPTRIPFSSCSSSATTSPCGPRIRKAMILEKGCATSLGMPRFSFASTLRRILDRQSEGCVYVLGFQP</sequence>
<feature type="domain" description="14-3-3" evidence="2">
    <location>
        <begin position="38"/>
        <end position="109"/>
    </location>
</feature>
<accession>A0A813I060</accession>
<dbReference type="OrthoDB" id="10260625at2759"/>
<dbReference type="Proteomes" id="UP000654075">
    <property type="component" value="Unassembled WGS sequence"/>
</dbReference>
<comment type="caution">
    <text evidence="3">The sequence shown here is derived from an EMBL/GenBank/DDBJ whole genome shotgun (WGS) entry which is preliminary data.</text>
</comment>
<dbReference type="Pfam" id="PF00244">
    <property type="entry name" value="14-3-3"/>
    <property type="match status" value="1"/>
</dbReference>
<name>A0A813I060_POLGL</name>
<reference evidence="3" key="1">
    <citation type="submission" date="2021-02" db="EMBL/GenBank/DDBJ databases">
        <authorList>
            <person name="Dougan E. K."/>
            <person name="Rhodes N."/>
            <person name="Thang M."/>
            <person name="Chan C."/>
        </authorList>
    </citation>
    <scope>NUCLEOTIDE SEQUENCE</scope>
</reference>
<organism evidence="3 4">
    <name type="scientific">Polarella glacialis</name>
    <name type="common">Dinoflagellate</name>
    <dbReference type="NCBI Taxonomy" id="89957"/>
    <lineage>
        <taxon>Eukaryota</taxon>
        <taxon>Sar</taxon>
        <taxon>Alveolata</taxon>
        <taxon>Dinophyceae</taxon>
        <taxon>Suessiales</taxon>
        <taxon>Suessiaceae</taxon>
        <taxon>Polarella</taxon>
    </lineage>
</organism>
<dbReference type="InterPro" id="IPR000308">
    <property type="entry name" value="14-3-3"/>
</dbReference>
<gene>
    <name evidence="3" type="ORF">PGLA1383_LOCUS57674</name>
</gene>
<evidence type="ECO:0000256" key="1">
    <source>
        <dbReference type="ARBA" id="ARBA00006141"/>
    </source>
</evidence>
<dbReference type="InterPro" id="IPR036815">
    <property type="entry name" value="14-3-3_dom_sf"/>
</dbReference>
<evidence type="ECO:0000313" key="4">
    <source>
        <dbReference type="Proteomes" id="UP000654075"/>
    </source>
</evidence>
<dbReference type="AlphaFoldDB" id="A0A813I060"/>
<evidence type="ECO:0000313" key="3">
    <source>
        <dbReference type="EMBL" id="CAE8643327.1"/>
    </source>
</evidence>
<proteinExistence type="inferred from homology"/>
<comment type="similarity">
    <text evidence="1">Belongs to the 14-3-3 family.</text>
</comment>
<dbReference type="Gene3D" id="1.20.190.20">
    <property type="entry name" value="14-3-3 domain"/>
    <property type="match status" value="1"/>
</dbReference>
<protein>
    <recommendedName>
        <fullName evidence="2">14-3-3 domain-containing protein</fullName>
    </recommendedName>
</protein>
<dbReference type="InterPro" id="IPR023410">
    <property type="entry name" value="14-3-3_domain"/>
</dbReference>
<dbReference type="SUPFAM" id="SSF48445">
    <property type="entry name" value="14-3-3 protein"/>
    <property type="match status" value="1"/>
</dbReference>